<dbReference type="InterPro" id="IPR001660">
    <property type="entry name" value="SAM"/>
</dbReference>
<evidence type="ECO:0000313" key="3">
    <source>
        <dbReference type="EMBL" id="CUC10704.1"/>
    </source>
</evidence>
<feature type="region of interest" description="Disordered" evidence="1">
    <location>
        <begin position="1919"/>
        <end position="1952"/>
    </location>
</feature>
<accession>A0A0K6SAK2</accession>
<dbReference type="Pfam" id="PF07647">
    <property type="entry name" value="SAM_2"/>
    <property type="match status" value="1"/>
</dbReference>
<feature type="region of interest" description="Disordered" evidence="1">
    <location>
        <begin position="1282"/>
        <end position="1302"/>
    </location>
</feature>
<dbReference type="InterPro" id="IPR013761">
    <property type="entry name" value="SAM/pointed_sf"/>
</dbReference>
<dbReference type="PROSITE" id="PS50105">
    <property type="entry name" value="SAM_DOMAIN"/>
    <property type="match status" value="1"/>
</dbReference>
<name>A0A0K6SAK2_9ALVE</name>
<gene>
    <name evidence="3" type="ORF">Cvel_11343.t1.CR1</name>
</gene>
<dbReference type="InterPro" id="IPR024983">
    <property type="entry name" value="CHAT_dom"/>
</dbReference>
<dbReference type="Pfam" id="PF12770">
    <property type="entry name" value="CHAT"/>
    <property type="match status" value="1"/>
</dbReference>
<feature type="region of interest" description="Disordered" evidence="1">
    <location>
        <begin position="575"/>
        <end position="608"/>
    </location>
</feature>
<reference evidence="3" key="1">
    <citation type="submission" date="2014-11" db="EMBL/GenBank/DDBJ databases">
        <title>Molecular phylogeny of cliff fern family Woodsiaceae with morphological implications.</title>
        <authorList>
            <person name="Shao Y.-Z."/>
            <person name="Wei R."/>
            <person name="Zhang X.-C."/>
        </authorList>
    </citation>
    <scope>NUCLEOTIDE SEQUENCE</scope>
</reference>
<dbReference type="EMBL" id="CDMZ01005282">
    <property type="protein sequence ID" value="CUC10704.1"/>
    <property type="molecule type" value="Genomic_DNA"/>
</dbReference>
<feature type="compositionally biased region" description="Low complexity" evidence="1">
    <location>
        <begin position="784"/>
        <end position="794"/>
    </location>
</feature>
<feature type="compositionally biased region" description="Basic and acidic residues" evidence="1">
    <location>
        <begin position="716"/>
        <end position="726"/>
    </location>
</feature>
<dbReference type="Gene3D" id="1.10.150.50">
    <property type="entry name" value="Transcription Factor, Ets-1"/>
    <property type="match status" value="1"/>
</dbReference>
<feature type="region of interest" description="Disordered" evidence="1">
    <location>
        <begin position="928"/>
        <end position="989"/>
    </location>
</feature>
<protein>
    <recommendedName>
        <fullName evidence="2">SAM domain-containing protein</fullName>
    </recommendedName>
</protein>
<dbReference type="InterPro" id="IPR011990">
    <property type="entry name" value="TPR-like_helical_dom_sf"/>
</dbReference>
<dbReference type="PRINTS" id="PR00364">
    <property type="entry name" value="DISEASERSIST"/>
</dbReference>
<evidence type="ECO:0000259" key="2">
    <source>
        <dbReference type="PROSITE" id="PS50105"/>
    </source>
</evidence>
<feature type="region of interest" description="Disordered" evidence="1">
    <location>
        <begin position="1049"/>
        <end position="1075"/>
    </location>
</feature>
<feature type="compositionally biased region" description="Basic and acidic residues" evidence="1">
    <location>
        <begin position="965"/>
        <end position="976"/>
    </location>
</feature>
<dbReference type="SUPFAM" id="SSF52540">
    <property type="entry name" value="P-loop containing nucleoside triphosphate hydrolases"/>
    <property type="match status" value="1"/>
</dbReference>
<dbReference type="SUPFAM" id="SSF47769">
    <property type="entry name" value="SAM/Pointed domain"/>
    <property type="match status" value="1"/>
</dbReference>
<dbReference type="SMART" id="SM00454">
    <property type="entry name" value="SAM"/>
    <property type="match status" value="1"/>
</dbReference>
<feature type="domain" description="SAM" evidence="2">
    <location>
        <begin position="23"/>
        <end position="86"/>
    </location>
</feature>
<dbReference type="SUPFAM" id="SSF48452">
    <property type="entry name" value="TPR-like"/>
    <property type="match status" value="2"/>
</dbReference>
<feature type="region of interest" description="Disordered" evidence="1">
    <location>
        <begin position="711"/>
        <end position="730"/>
    </location>
</feature>
<dbReference type="PANTHER" id="PTHR47691">
    <property type="entry name" value="REGULATOR-RELATED"/>
    <property type="match status" value="1"/>
</dbReference>
<sequence>METDSDQLKRIFSLPDPAQVHTWTVDDTCAWLQHAGLEAFVEQFHTNGISGDILFDLTSSDLSEMGITTLGDKKRIMKAMNQLKHDVSLRTHSSIDIAVIGSSPLIEMNQVGQTVSVRPLDPLDVDSEQDLLLRAMSDAGRSCTYWFSYATPESFSHIMQLGCQVLHITGHTSADGTLLLEAGNGDAIAMTGPALAELFSAARGSSNGVGAGSPSVGGMGEASEAACKCVVLASCNSKSLATAFVNAGARHVIAVETDQRILDKAARKFAYALYHSLLQGQSVEGAFRHALWLVRHSSDIPKGALEAEKFVLLPEKGNHRAVLFGDLPKGAFVDRSVRLGPAILPSINFDHVVGREAPMWEVCRALKTSQRLVVIVGAPGVGKSALACAVGRFVWKRHWFSEGVHWLPLKGLKWVEGVAGTTLSVLGVGSDEGVRPLPFVNGKRLIIMDNGEELLRRCPIPFLAWVIDLLDRSPNVKILLTSRRLLKAGDLPPKSSVVPVHIHLRELPQPSAVQLLRQLAPSVSPAQAEKLAELCGNLPLVLRVIGRLLSSRQDLSVDDVTTRLLNETAGPRQLKGPLEEVVDDADGGLKSGGGVEEDEGEGDGSGSSCVEASLSFGIREYASTLAPSLDSLDPSLRSALCKLTIFVGYFTLEGASAVLGSAGYGVRDVERARGFLGALYESKLVEYEPMINSYFLHALIRVCLRRWGAVSPSTGKEGEETAKETADDGGNAVRGQLLTREEERLLRTRFVFYCAAILWKVSVFASKQPVLGAVTFDGYGVHHQQQQQQQPQQEGGLGGDEGSLSSSRQQSGGGRQNPLTAAWGPPPPPMPMGGSSAGDGSHRVPSRSDSTYVVPSEVRASAMRLLDRERPNLECALDIAGASPAFLALAQMGAPVFALRMHPMRRIEIFERALCMALLQRCDRGREQQQKQHQTQQTPSWWSAGGREDFPGGRGEYETELSDDPSNKVRDTEGEGHFLPMTPRPHLGPSLLEEAEVSSRELDSASVGEETHIVSGASCASSLPPLESLSVSPSATLAYFLRPQLTAESNSASGGENVKASEGASRFPSPPVSSRKDFLSSFDKACMNSERSLRMHLDRTCVGHDSLSASPSNPAFAHLPSGTVAAGDAFSQTQSDELQSYLLGYGTAFLRVNLCGMVPQYAGEAEMSYPHTSVGVSASDLEREASERVKQALTSRAHGSPALAALSIYSGVRANERVRGGAKSVQQAEGGEAVVEETQQQQAPPLPCLEFPEPVCSDESPDWANENENVSVLTTDVGTTATGTATASSRTPQPTASHIPRGVTPSASVIERDISATLETASSAPGSSTASVPETVALGPHSEPLKWLLMPPYESPWWTPQGAAKPQAIASMCLHLAQAYGEVGHSNHAAALAHVASQMAAEQETADVPKVPRLQSQIDGEHEAIQAQQQLARCAAAMQRAEGFFLEAQIARDSWRYDTAEAKFIAAIDEMESNRKMVIACHTTAHRLWTRLRAAVDSHAHRGTAAATVAKFRAASTFATAMGSFTILYVSQLASILFAAANFQWQARGDFERARTCFDCCLDLRLRFAPMSIETCQTLAAFGVACGNSGDLVTARDLLGRAVQLKKRVLGIHHLEVGVSYHELGAVRVQLKEISGAEHCFKKALTILVGHLPEHHPSVAETKHRLAQLYELQQRPSDAIPLFRNCITTFSCCGAKYTGQVCDLSLSLGCALLMMVEDALDGTGRPDATIMGALEGFAGSLFPSAGIATRPPTARECLKDQAGERVKEAVAALHDSLALRLSAACTNKDPLALASTRLFLGRALLAAEKAPEALTHLETAFSDFHRLMMWWKQTKAEEGKGKEGSALPGQEWYLRVRDDLCRAAYFAGLCIRMSSSGEPDGQTRPGACRDGAGGTPDWRSYFQSALEICEEARRDGSGSVCEAKDEGTAEAPPAPPAGHGGSGGSGNRRLPLEERQLRLLLQALQTPAHPAACS</sequence>
<organism evidence="3">
    <name type="scientific">Chromera velia CCMP2878</name>
    <dbReference type="NCBI Taxonomy" id="1169474"/>
    <lineage>
        <taxon>Eukaryota</taxon>
        <taxon>Sar</taxon>
        <taxon>Alveolata</taxon>
        <taxon>Colpodellida</taxon>
        <taxon>Chromeraceae</taxon>
        <taxon>Chromera</taxon>
    </lineage>
</organism>
<dbReference type="InterPro" id="IPR027417">
    <property type="entry name" value="P-loop_NTPase"/>
</dbReference>
<dbReference type="VEuPathDB" id="CryptoDB:Cvel_11343"/>
<feature type="compositionally biased region" description="Basic and acidic residues" evidence="1">
    <location>
        <begin position="946"/>
        <end position="957"/>
    </location>
</feature>
<dbReference type="Gene3D" id="1.25.40.10">
    <property type="entry name" value="Tetratricopeptide repeat domain"/>
    <property type="match status" value="1"/>
</dbReference>
<dbReference type="PANTHER" id="PTHR47691:SF3">
    <property type="entry name" value="HTH-TYPE TRANSCRIPTIONAL REGULATOR RV0890C-RELATED"/>
    <property type="match status" value="1"/>
</dbReference>
<proteinExistence type="predicted"/>
<evidence type="ECO:0000256" key="1">
    <source>
        <dbReference type="SAM" id="MobiDB-lite"/>
    </source>
</evidence>
<dbReference type="Gene3D" id="3.40.50.300">
    <property type="entry name" value="P-loop containing nucleotide triphosphate hydrolases"/>
    <property type="match status" value="1"/>
</dbReference>
<feature type="region of interest" description="Disordered" evidence="1">
    <location>
        <begin position="782"/>
        <end position="853"/>
    </location>
</feature>